<evidence type="ECO:0000256" key="1">
    <source>
        <dbReference type="SAM" id="Phobius"/>
    </source>
</evidence>
<sequence>MILYIKFFQILLVFPSLLISSTIDGLRIAYQKFKEFPLAYTALSYLFITMSFCHYPIFDHWIAGFIMMSSPIAFVVGLIASGYLLYKKQKVMATIGFIWVLMAFPIMKRFISINNANTAEITSLNTLKVLSFNGECFAENAEGNSKWGALKSDIACFQEYSPNQHLEEQYSNKIEKLTDFGKDRSVGLALFSQYPIVNQYSKIWDKAYGPKINGFICADIAYGNDTVRVVNAHLWSMGVRINQSIDALKNGEFKQFALEIMDTFDKMKQGFEFRNEQLKEVESYVAGSKYPVIICGDFNETPFGYAYGKLSLSFKNAFEEVGKGLGFTLNRQPYCVRIDQQFFSAEWQVQSCHTISDFNISDHFPVMAEYVLKSPNKISNNSNNVFASIF</sequence>
<dbReference type="EMBL" id="JAYFUL010000006">
    <property type="protein sequence ID" value="MEA5257150.1"/>
    <property type="molecule type" value="Genomic_DNA"/>
</dbReference>
<comment type="caution">
    <text evidence="3">The sequence shown here is derived from an EMBL/GenBank/DDBJ whole genome shotgun (WGS) entry which is preliminary data.</text>
</comment>
<feature type="transmembrane region" description="Helical" evidence="1">
    <location>
        <begin position="63"/>
        <end position="86"/>
    </location>
</feature>
<keyword evidence="3" id="KW-0255">Endonuclease</keyword>
<dbReference type="SUPFAM" id="SSF56219">
    <property type="entry name" value="DNase I-like"/>
    <property type="match status" value="1"/>
</dbReference>
<dbReference type="RefSeq" id="WP_323247332.1">
    <property type="nucleotide sequence ID" value="NZ_JAYFUL010000006.1"/>
</dbReference>
<reference evidence="3 4" key="1">
    <citation type="submission" date="2023-12" db="EMBL/GenBank/DDBJ databases">
        <title>Novel species of the genus Arcicella isolated from rivers.</title>
        <authorList>
            <person name="Lu H."/>
        </authorList>
    </citation>
    <scope>NUCLEOTIDE SEQUENCE [LARGE SCALE GENOMIC DNA]</scope>
    <source>
        <strain evidence="3 4">LMG 21963</strain>
    </source>
</reference>
<evidence type="ECO:0000259" key="2">
    <source>
        <dbReference type="Pfam" id="PF03372"/>
    </source>
</evidence>
<name>A0ABU5QJP2_9BACT</name>
<dbReference type="Pfam" id="PF03372">
    <property type="entry name" value="Exo_endo_phos"/>
    <property type="match status" value="1"/>
</dbReference>
<keyword evidence="4" id="KW-1185">Reference proteome</keyword>
<evidence type="ECO:0000313" key="3">
    <source>
        <dbReference type="EMBL" id="MEA5257150.1"/>
    </source>
</evidence>
<accession>A0ABU5QJP2</accession>
<dbReference type="Proteomes" id="UP001304671">
    <property type="component" value="Unassembled WGS sequence"/>
</dbReference>
<dbReference type="CDD" id="cd09084">
    <property type="entry name" value="EEP-2"/>
    <property type="match status" value="1"/>
</dbReference>
<keyword evidence="1" id="KW-1133">Transmembrane helix</keyword>
<feature type="domain" description="Endonuclease/exonuclease/phosphatase" evidence="2">
    <location>
        <begin position="151"/>
        <end position="363"/>
    </location>
</feature>
<dbReference type="Gene3D" id="3.60.10.10">
    <property type="entry name" value="Endonuclease/exonuclease/phosphatase"/>
    <property type="match status" value="1"/>
</dbReference>
<keyword evidence="3" id="KW-0540">Nuclease</keyword>
<gene>
    <name evidence="3" type="ORF">VB264_05085</name>
</gene>
<organism evidence="3 4">
    <name type="scientific">Arcicella aquatica</name>
    <dbReference type="NCBI Taxonomy" id="217141"/>
    <lineage>
        <taxon>Bacteria</taxon>
        <taxon>Pseudomonadati</taxon>
        <taxon>Bacteroidota</taxon>
        <taxon>Cytophagia</taxon>
        <taxon>Cytophagales</taxon>
        <taxon>Flectobacillaceae</taxon>
        <taxon>Arcicella</taxon>
    </lineage>
</organism>
<evidence type="ECO:0000313" key="4">
    <source>
        <dbReference type="Proteomes" id="UP001304671"/>
    </source>
</evidence>
<feature type="transmembrane region" description="Helical" evidence="1">
    <location>
        <begin position="6"/>
        <end position="26"/>
    </location>
</feature>
<dbReference type="InterPro" id="IPR036691">
    <property type="entry name" value="Endo/exonu/phosph_ase_sf"/>
</dbReference>
<keyword evidence="1" id="KW-0812">Transmembrane</keyword>
<feature type="transmembrane region" description="Helical" evidence="1">
    <location>
        <begin position="93"/>
        <end position="111"/>
    </location>
</feature>
<keyword evidence="3" id="KW-0378">Hydrolase</keyword>
<dbReference type="InterPro" id="IPR005135">
    <property type="entry name" value="Endo/exonuclease/phosphatase"/>
</dbReference>
<dbReference type="GO" id="GO:0004519">
    <property type="term" value="F:endonuclease activity"/>
    <property type="evidence" value="ECO:0007669"/>
    <property type="project" value="UniProtKB-KW"/>
</dbReference>
<keyword evidence="1" id="KW-0472">Membrane</keyword>
<proteinExistence type="predicted"/>
<feature type="transmembrane region" description="Helical" evidence="1">
    <location>
        <begin position="38"/>
        <end position="57"/>
    </location>
</feature>
<protein>
    <submittedName>
        <fullName evidence="3">Endonuclease/exonuclease/phosphatase family protein</fullName>
    </submittedName>
</protein>